<protein>
    <submittedName>
        <fullName evidence="1">Uncharacterized protein</fullName>
    </submittedName>
</protein>
<proteinExistence type="predicted"/>
<sequence>MAAPPPSKPIDRQTTTPFLLKLHYRTSTFHPLSDFSPSSSSSSSSHPPPPHLQIYTWPTCTLRELTALLHTALPHLLPSPAVGTRVAYRLVFPDTRGAATAAAPMRGGAGGGGGGVDAPGRYLSKELGSVVIGAGGPGINGDDDDVDVDGGVGDTVKLGTGGGPLAHLEGDADKTLQDARFVIGDFVDCAVIPPLANGEVAAAPVTASASLRGGGGAGYAGAGGRSYGGGGGYESGRLNGPPPPRGGGGGGGYGGGYGRMGGRGGGGGRYEDGNGVGGGGPGVPMGEWRRGEVPPGQRAGGGGGGYGRGRGRY</sequence>
<reference evidence="1" key="1">
    <citation type="submission" date="2024-09" db="EMBL/GenBank/DDBJ databases">
        <title>Black Yeasts Isolated from many extreme environments.</title>
        <authorList>
            <person name="Coleine C."/>
            <person name="Stajich J.E."/>
            <person name="Selbmann L."/>
        </authorList>
    </citation>
    <scope>NUCLEOTIDE SEQUENCE</scope>
    <source>
        <strain evidence="1">CCFEE 5737</strain>
    </source>
</reference>
<dbReference type="EMBL" id="JAWDJW010006335">
    <property type="protein sequence ID" value="KAK3065469.1"/>
    <property type="molecule type" value="Genomic_DNA"/>
</dbReference>
<evidence type="ECO:0000313" key="2">
    <source>
        <dbReference type="Proteomes" id="UP001186974"/>
    </source>
</evidence>
<keyword evidence="2" id="KW-1185">Reference proteome</keyword>
<accession>A0ACC3DD33</accession>
<gene>
    <name evidence="1" type="ORF">LTS18_006180</name>
</gene>
<dbReference type="Proteomes" id="UP001186974">
    <property type="component" value="Unassembled WGS sequence"/>
</dbReference>
<name>A0ACC3DD33_9PEZI</name>
<organism evidence="1 2">
    <name type="scientific">Coniosporium uncinatum</name>
    <dbReference type="NCBI Taxonomy" id="93489"/>
    <lineage>
        <taxon>Eukaryota</taxon>
        <taxon>Fungi</taxon>
        <taxon>Dikarya</taxon>
        <taxon>Ascomycota</taxon>
        <taxon>Pezizomycotina</taxon>
        <taxon>Dothideomycetes</taxon>
        <taxon>Dothideomycetes incertae sedis</taxon>
        <taxon>Coniosporium</taxon>
    </lineage>
</organism>
<evidence type="ECO:0000313" key="1">
    <source>
        <dbReference type="EMBL" id="KAK3065469.1"/>
    </source>
</evidence>
<comment type="caution">
    <text evidence="1">The sequence shown here is derived from an EMBL/GenBank/DDBJ whole genome shotgun (WGS) entry which is preliminary data.</text>
</comment>